<dbReference type="InterPro" id="IPR002549">
    <property type="entry name" value="AI-2E-like"/>
</dbReference>
<protein>
    <submittedName>
        <fullName evidence="6">AI-2E family transporter</fullName>
    </submittedName>
</protein>
<accession>A0A163YV42</accession>
<evidence type="ECO:0000313" key="7">
    <source>
        <dbReference type="Proteomes" id="UP000076476"/>
    </source>
</evidence>
<evidence type="ECO:0000256" key="3">
    <source>
        <dbReference type="ARBA" id="ARBA00022692"/>
    </source>
</evidence>
<evidence type="ECO:0000313" key="6">
    <source>
        <dbReference type="EMBL" id="KZN96231.1"/>
    </source>
</evidence>
<organism evidence="6 7">
    <name type="scientific">Aeribacillus pallidus</name>
    <dbReference type="NCBI Taxonomy" id="33936"/>
    <lineage>
        <taxon>Bacteria</taxon>
        <taxon>Bacillati</taxon>
        <taxon>Bacillota</taxon>
        <taxon>Bacilli</taxon>
        <taxon>Bacillales</taxon>
        <taxon>Bacillaceae</taxon>
        <taxon>Aeribacillus</taxon>
    </lineage>
</organism>
<keyword evidence="4" id="KW-1133">Transmembrane helix</keyword>
<sequence length="353" mass="40578">MNERERKWLFRIIFFLILSLFVYMVLQLKVIWFPIFKMLKAVLIPFMLSGFITYLLHPVVEKLYRSGVPRTCSILIIYFIFFGGVGFSFYKGVPIFVEQMKDLSENIPMFTKYYQSWTDKIHDGTTNLPGEIHHRIESFIAGMETSVAAFLERMLSSMKSIIDYAVIIGVIPFLVFYMLKDYEKMKKAIWYFTPKKWRREGRRFLENVDESLGSYLRGQLFVCFLIGLAASILFWLFKIKYPLILGTIIGMTNIIPYFGPFIGAVPALMVAATLSINKIIVVLFIIFGLQFIESNILGPFIVGKSLHMHPMVIIMALLAGGEIGGVIGLILAVPFITVLKEILLHIIRLRKAH</sequence>
<evidence type="ECO:0000256" key="1">
    <source>
        <dbReference type="ARBA" id="ARBA00004141"/>
    </source>
</evidence>
<dbReference type="EMBL" id="LWBR01000024">
    <property type="protein sequence ID" value="KZN96231.1"/>
    <property type="molecule type" value="Genomic_DNA"/>
</dbReference>
<dbReference type="Proteomes" id="UP000076476">
    <property type="component" value="Unassembled WGS sequence"/>
</dbReference>
<dbReference type="RefSeq" id="WP_063387992.1">
    <property type="nucleotide sequence ID" value="NZ_LVHY01000111.1"/>
</dbReference>
<reference evidence="6 7" key="1">
    <citation type="submission" date="2016-04" db="EMBL/GenBank/DDBJ databases">
        <title>Draft genome sequence of Aeribacillus pallidus 8m3 from petroleum reservoir.</title>
        <authorList>
            <person name="Poltaraus A.B."/>
            <person name="Nazina T.N."/>
            <person name="Tourova T.P."/>
            <person name="Malakho S.M."/>
            <person name="Korshunova A.V."/>
            <person name="Sokolova D.S."/>
        </authorList>
    </citation>
    <scope>NUCLEOTIDE SEQUENCE [LARGE SCALE GENOMIC DNA]</scope>
    <source>
        <strain evidence="6 7">8m3</strain>
    </source>
</reference>
<dbReference type="GeneID" id="301126938"/>
<dbReference type="Pfam" id="PF01594">
    <property type="entry name" value="AI-2E_transport"/>
    <property type="match status" value="1"/>
</dbReference>
<dbReference type="OrthoDB" id="9793390at2"/>
<evidence type="ECO:0000256" key="4">
    <source>
        <dbReference type="ARBA" id="ARBA00022989"/>
    </source>
</evidence>
<keyword evidence="3" id="KW-0812">Transmembrane</keyword>
<dbReference type="PANTHER" id="PTHR21716:SF15">
    <property type="entry name" value="TRANSPORT PROTEIN YRRI-RELATED"/>
    <property type="match status" value="1"/>
</dbReference>
<proteinExistence type="inferred from homology"/>
<comment type="similarity">
    <text evidence="2">Belongs to the autoinducer-2 exporter (AI-2E) (TC 2.A.86) family.</text>
</comment>
<dbReference type="AlphaFoldDB" id="A0A165XNP7"/>
<gene>
    <name evidence="6" type="ORF">AZI98_09230</name>
</gene>
<dbReference type="GO" id="GO:0055085">
    <property type="term" value="P:transmembrane transport"/>
    <property type="evidence" value="ECO:0007669"/>
    <property type="project" value="TreeGrafter"/>
</dbReference>
<evidence type="ECO:0000256" key="2">
    <source>
        <dbReference type="ARBA" id="ARBA00009773"/>
    </source>
</evidence>
<dbReference type="STRING" id="33936.AZI98_09230"/>
<accession>A0A165XNP7</accession>
<dbReference type="PANTHER" id="PTHR21716">
    <property type="entry name" value="TRANSMEMBRANE PROTEIN"/>
    <property type="match status" value="1"/>
</dbReference>
<name>A0A165XNP7_9BACI</name>
<dbReference type="GO" id="GO:0016020">
    <property type="term" value="C:membrane"/>
    <property type="evidence" value="ECO:0007669"/>
    <property type="project" value="UniProtKB-SubCell"/>
</dbReference>
<comment type="subcellular location">
    <subcellularLocation>
        <location evidence="1">Membrane</location>
        <topology evidence="1">Multi-pass membrane protein</topology>
    </subcellularLocation>
</comment>
<keyword evidence="5" id="KW-0472">Membrane</keyword>
<evidence type="ECO:0000256" key="5">
    <source>
        <dbReference type="ARBA" id="ARBA00023136"/>
    </source>
</evidence>
<keyword evidence="7" id="KW-1185">Reference proteome</keyword>
<comment type="caution">
    <text evidence="6">The sequence shown here is derived from an EMBL/GenBank/DDBJ whole genome shotgun (WGS) entry which is preliminary data.</text>
</comment>